<dbReference type="AlphaFoldDB" id="A0A518D780"/>
<dbReference type="InterPro" id="IPR001543">
    <property type="entry name" value="FliN-like_C"/>
</dbReference>
<dbReference type="GO" id="GO:0003774">
    <property type="term" value="F:cytoskeletal motor activity"/>
    <property type="evidence" value="ECO:0007669"/>
    <property type="project" value="InterPro"/>
</dbReference>
<gene>
    <name evidence="3" type="ORF">Pla175_06650</name>
</gene>
<dbReference type="OrthoDB" id="278219at2"/>
<dbReference type="Gene3D" id="2.30.330.10">
    <property type="entry name" value="SpoA-like"/>
    <property type="match status" value="1"/>
</dbReference>
<proteinExistence type="inferred from homology"/>
<organism evidence="3 4">
    <name type="scientific">Pirellulimonas nuda</name>
    <dbReference type="NCBI Taxonomy" id="2528009"/>
    <lineage>
        <taxon>Bacteria</taxon>
        <taxon>Pseudomonadati</taxon>
        <taxon>Planctomycetota</taxon>
        <taxon>Planctomycetia</taxon>
        <taxon>Pirellulales</taxon>
        <taxon>Lacipirellulaceae</taxon>
        <taxon>Pirellulimonas</taxon>
    </lineage>
</organism>
<keyword evidence="4" id="KW-1185">Reference proteome</keyword>
<keyword evidence="3" id="KW-0966">Cell projection</keyword>
<dbReference type="PANTHER" id="PTHR30034">
    <property type="entry name" value="FLAGELLAR MOTOR SWITCH PROTEIN FLIM"/>
    <property type="match status" value="1"/>
</dbReference>
<evidence type="ECO:0000256" key="1">
    <source>
        <dbReference type="ARBA" id="ARBA00009226"/>
    </source>
</evidence>
<accession>A0A518D780</accession>
<evidence type="ECO:0000259" key="2">
    <source>
        <dbReference type="Pfam" id="PF01052"/>
    </source>
</evidence>
<name>A0A518D780_9BACT</name>
<evidence type="ECO:0000313" key="4">
    <source>
        <dbReference type="Proteomes" id="UP000317429"/>
    </source>
</evidence>
<dbReference type="GO" id="GO:0071978">
    <property type="term" value="P:bacterial-type flagellum-dependent swarming motility"/>
    <property type="evidence" value="ECO:0007669"/>
    <property type="project" value="TreeGrafter"/>
</dbReference>
<dbReference type="GO" id="GO:0050918">
    <property type="term" value="P:positive chemotaxis"/>
    <property type="evidence" value="ECO:0007669"/>
    <property type="project" value="TreeGrafter"/>
</dbReference>
<dbReference type="Pfam" id="PF01052">
    <property type="entry name" value="FliMN_C"/>
    <property type="match status" value="1"/>
</dbReference>
<dbReference type="EMBL" id="CP036291">
    <property type="protein sequence ID" value="QDU87306.1"/>
    <property type="molecule type" value="Genomic_DNA"/>
</dbReference>
<reference evidence="3 4" key="1">
    <citation type="submission" date="2019-02" db="EMBL/GenBank/DDBJ databases">
        <title>Deep-cultivation of Planctomycetes and their phenomic and genomic characterization uncovers novel biology.</title>
        <authorList>
            <person name="Wiegand S."/>
            <person name="Jogler M."/>
            <person name="Boedeker C."/>
            <person name="Pinto D."/>
            <person name="Vollmers J."/>
            <person name="Rivas-Marin E."/>
            <person name="Kohn T."/>
            <person name="Peeters S.H."/>
            <person name="Heuer A."/>
            <person name="Rast P."/>
            <person name="Oberbeckmann S."/>
            <person name="Bunk B."/>
            <person name="Jeske O."/>
            <person name="Meyerdierks A."/>
            <person name="Storesund J.E."/>
            <person name="Kallscheuer N."/>
            <person name="Luecker S."/>
            <person name="Lage O.M."/>
            <person name="Pohl T."/>
            <person name="Merkel B.J."/>
            <person name="Hornburger P."/>
            <person name="Mueller R.-W."/>
            <person name="Bruemmer F."/>
            <person name="Labrenz M."/>
            <person name="Spormann A.M."/>
            <person name="Op den Camp H."/>
            <person name="Overmann J."/>
            <person name="Amann R."/>
            <person name="Jetten M.S.M."/>
            <person name="Mascher T."/>
            <person name="Medema M.H."/>
            <person name="Devos D.P."/>
            <person name="Kaster A.-K."/>
            <person name="Ovreas L."/>
            <person name="Rohde M."/>
            <person name="Galperin M.Y."/>
            <person name="Jogler C."/>
        </authorList>
    </citation>
    <scope>NUCLEOTIDE SEQUENCE [LARGE SCALE GENOMIC DNA]</scope>
    <source>
        <strain evidence="3 4">Pla175</strain>
    </source>
</reference>
<dbReference type="InterPro" id="IPR001172">
    <property type="entry name" value="FliN_T3SS_HrcQb"/>
</dbReference>
<keyword evidence="3" id="KW-0969">Cilium</keyword>
<dbReference type="SUPFAM" id="SSF101801">
    <property type="entry name" value="Surface presentation of antigens (SPOA)"/>
    <property type="match status" value="1"/>
</dbReference>
<dbReference type="PRINTS" id="PR00956">
    <property type="entry name" value="FLGMOTORFLIN"/>
</dbReference>
<keyword evidence="3" id="KW-0282">Flagellum</keyword>
<dbReference type="RefSeq" id="WP_145281275.1">
    <property type="nucleotide sequence ID" value="NZ_CP036291.1"/>
</dbReference>
<sequence length="108" mass="12246">MPDPTPTPEKPRPRDFRELPPYARTLLQVRVQVSVTLAAKRQKVEEVMALVPGSLLMFDKPCDAMLEMSVGDRPFAEGDVVKVGEKFGLRLDRMLMPDEHFLPVRRTG</sequence>
<dbReference type="GO" id="GO:0009425">
    <property type="term" value="C:bacterial-type flagellum basal body"/>
    <property type="evidence" value="ECO:0007669"/>
    <property type="project" value="InterPro"/>
</dbReference>
<evidence type="ECO:0000313" key="3">
    <source>
        <dbReference type="EMBL" id="QDU87306.1"/>
    </source>
</evidence>
<dbReference type="KEGG" id="pnd:Pla175_06650"/>
<dbReference type="Proteomes" id="UP000317429">
    <property type="component" value="Chromosome"/>
</dbReference>
<feature type="domain" description="Flagellar motor switch protein FliN-like C-terminal" evidence="2">
    <location>
        <begin position="25"/>
        <end position="94"/>
    </location>
</feature>
<dbReference type="PANTHER" id="PTHR30034:SF6">
    <property type="entry name" value="YOP PROTEINS TRANSLOCATION PROTEIN Q"/>
    <property type="match status" value="1"/>
</dbReference>
<protein>
    <submittedName>
        <fullName evidence="3">Flagellar motor switch protein</fullName>
    </submittedName>
</protein>
<dbReference type="InterPro" id="IPR036429">
    <property type="entry name" value="SpoA-like_sf"/>
</dbReference>
<comment type="similarity">
    <text evidence="1">Belongs to the FliN/MopA/SpaO family.</text>
</comment>